<protein>
    <recommendedName>
        <fullName evidence="9">AI-2E family transporter</fullName>
    </recommendedName>
</protein>
<evidence type="ECO:0000313" key="8">
    <source>
        <dbReference type="Proteomes" id="UP000092018"/>
    </source>
</evidence>
<dbReference type="PANTHER" id="PTHR21716">
    <property type="entry name" value="TRANSMEMBRANE PROTEIN"/>
    <property type="match status" value="1"/>
</dbReference>
<feature type="transmembrane region" description="Helical" evidence="6">
    <location>
        <begin position="315"/>
        <end position="341"/>
    </location>
</feature>
<comment type="subcellular location">
    <subcellularLocation>
        <location evidence="1">Membrane</location>
        <topology evidence="1">Multi-pass membrane protein</topology>
    </subcellularLocation>
</comment>
<feature type="transmembrane region" description="Helical" evidence="6">
    <location>
        <begin position="213"/>
        <end position="235"/>
    </location>
</feature>
<keyword evidence="7" id="KW-0614">Plasmid</keyword>
<dbReference type="GO" id="GO:0016020">
    <property type="term" value="C:membrane"/>
    <property type="evidence" value="ECO:0007669"/>
    <property type="project" value="UniProtKB-SubCell"/>
</dbReference>
<dbReference type="KEGG" id="vbr:A6E01_19205"/>
<keyword evidence="5 6" id="KW-0472">Membrane</keyword>
<evidence type="ECO:0000256" key="4">
    <source>
        <dbReference type="ARBA" id="ARBA00022989"/>
    </source>
</evidence>
<dbReference type="AlphaFoldDB" id="A0AAN1CU54"/>
<feature type="transmembrane region" description="Helical" evidence="6">
    <location>
        <begin position="62"/>
        <end position="84"/>
    </location>
</feature>
<sequence>MNLKNLKTEHYFLIFWLKIAMLFCVALIFPFIHSLVIAFLLSLVAQPLHGKLTKKFGTNMSALVICIATTLLIWTPLVFTSLIISKQAFTTSHDIYQWTVSSGLQNVISADWSQTHLEWLNEYVLLEPLTIQDINQHILTYSASISSKALQYGGTLLANLTNAVIAFLIMIFVLFFFLRDHERIITNIKTLVVLPEGQQQLLLTQTKHVSRTIIFGTLATALLQGFAGGVGMYAVGFQGLLWGAIISVASLIPILGTSIVLIPAILFLLLTQDYSGALLLTVWSVGVVGAIDNLVRPLLMRGAGHMNTMMVLLSILGGVHIFGLIGLVYGPLLFTLAIVLFRLYAIEVAPRLTSNSLS</sequence>
<dbReference type="PANTHER" id="PTHR21716:SF4">
    <property type="entry name" value="TRANSMEMBRANE PROTEIN 245"/>
    <property type="match status" value="1"/>
</dbReference>
<evidence type="ECO:0000256" key="6">
    <source>
        <dbReference type="SAM" id="Phobius"/>
    </source>
</evidence>
<feature type="transmembrane region" description="Helical" evidence="6">
    <location>
        <begin position="12"/>
        <end position="41"/>
    </location>
</feature>
<dbReference type="RefSeq" id="WP_065211105.1">
    <property type="nucleotide sequence ID" value="NZ_CP016179.1"/>
</dbReference>
<dbReference type="InterPro" id="IPR002549">
    <property type="entry name" value="AI-2E-like"/>
</dbReference>
<feature type="transmembrane region" description="Helical" evidence="6">
    <location>
        <begin position="277"/>
        <end position="295"/>
    </location>
</feature>
<gene>
    <name evidence="7" type="ORF">A6E01_19205</name>
</gene>
<dbReference type="Pfam" id="PF01594">
    <property type="entry name" value="AI-2E_transport"/>
    <property type="match status" value="1"/>
</dbReference>
<evidence type="ECO:0000256" key="2">
    <source>
        <dbReference type="ARBA" id="ARBA00009773"/>
    </source>
</evidence>
<feature type="transmembrane region" description="Helical" evidence="6">
    <location>
        <begin position="241"/>
        <end position="270"/>
    </location>
</feature>
<proteinExistence type="inferred from homology"/>
<evidence type="ECO:0000256" key="3">
    <source>
        <dbReference type="ARBA" id="ARBA00022692"/>
    </source>
</evidence>
<keyword evidence="3 6" id="KW-0812">Transmembrane</keyword>
<feature type="transmembrane region" description="Helical" evidence="6">
    <location>
        <begin position="156"/>
        <end position="178"/>
    </location>
</feature>
<evidence type="ECO:0000256" key="5">
    <source>
        <dbReference type="ARBA" id="ARBA00023136"/>
    </source>
</evidence>
<reference evidence="7 8" key="1">
    <citation type="submission" date="2016-06" db="EMBL/GenBank/DDBJ databases">
        <title>Adaptive Radiation by Waves of Gene Transfer Leads to Fine-Scale Resource Partitioning in Marine Microbes.</title>
        <authorList>
            <person name="Hehemann J.-H."/>
            <person name="Arevalo P."/>
            <person name="Datta M.S."/>
            <person name="Yu X."/>
            <person name="Corzett C."/>
            <person name="Henschel A."/>
            <person name="Preheim S.P."/>
            <person name="Timberlake S."/>
            <person name="Alm E.J."/>
            <person name="Polz M.F."/>
        </authorList>
    </citation>
    <scope>NUCLEOTIDE SEQUENCE [LARGE SCALE GENOMIC DNA]</scope>
    <source>
        <strain evidence="7 8">FF50</strain>
        <plasmid evidence="7 8">unnamed1</plasmid>
    </source>
</reference>
<accession>A0AAN1CU54</accession>
<dbReference type="Proteomes" id="UP000092018">
    <property type="component" value="Plasmid unnamed1"/>
</dbReference>
<evidence type="ECO:0000256" key="1">
    <source>
        <dbReference type="ARBA" id="ARBA00004141"/>
    </source>
</evidence>
<dbReference type="EMBL" id="CP016179">
    <property type="protein sequence ID" value="ANO35343.1"/>
    <property type="molecule type" value="Genomic_DNA"/>
</dbReference>
<evidence type="ECO:0008006" key="9">
    <source>
        <dbReference type="Google" id="ProtNLM"/>
    </source>
</evidence>
<evidence type="ECO:0000313" key="7">
    <source>
        <dbReference type="EMBL" id="ANO35343.1"/>
    </source>
</evidence>
<keyword evidence="4 6" id="KW-1133">Transmembrane helix</keyword>
<comment type="similarity">
    <text evidence="2">Belongs to the autoinducer-2 exporter (AI-2E) (TC 2.A.86) family.</text>
</comment>
<geneLocation type="plasmid" evidence="7 8">
    <name>unnamed1</name>
</geneLocation>
<name>A0AAN1CU54_9VIBR</name>
<organism evidence="7 8">
    <name type="scientific">Vibrio breoganii</name>
    <dbReference type="NCBI Taxonomy" id="553239"/>
    <lineage>
        <taxon>Bacteria</taxon>
        <taxon>Pseudomonadati</taxon>
        <taxon>Pseudomonadota</taxon>
        <taxon>Gammaproteobacteria</taxon>
        <taxon>Vibrionales</taxon>
        <taxon>Vibrionaceae</taxon>
        <taxon>Vibrio</taxon>
    </lineage>
</organism>